<dbReference type="InterPro" id="IPR046980">
    <property type="entry name" value="KefG/KefF"/>
</dbReference>
<sequence>MKTLVLVFHPNMAASRVNRALAERAESLGDDVVVRRMYDLYPGFRIDIAAEQQAMEAADRIVLQFPMYWFSSPPLLKKWEDDVLTYGWAYGSTGNALAGKELLVACSPGSSKYGRESDYIYTVHEFLRPFQASANLCSLTYLKPFLTIGAMAISDEDLAKRVEDYETTLKANSLPTLSDFD</sequence>
<dbReference type="PANTHER" id="PTHR47307">
    <property type="entry name" value="GLUTATHIONE-REGULATED POTASSIUM-EFFLUX SYSTEM ANCILLARY PROTEIN KEFG"/>
    <property type="match status" value="1"/>
</dbReference>
<evidence type="ECO:0000259" key="2">
    <source>
        <dbReference type="Pfam" id="PF02525"/>
    </source>
</evidence>
<reference evidence="3 4" key="1">
    <citation type="submission" date="2021-03" db="EMBL/GenBank/DDBJ databases">
        <title>Human Oral Microbial Genomes.</title>
        <authorList>
            <person name="Johnston C.D."/>
            <person name="Chen T."/>
            <person name="Dewhirst F.E."/>
        </authorList>
    </citation>
    <scope>NUCLEOTIDE SEQUENCE [LARGE SCALE GENOMIC DNA]</scope>
    <source>
        <strain evidence="3 4">DSMZ 100122</strain>
    </source>
</reference>
<dbReference type="EMBL" id="CP072384">
    <property type="protein sequence ID" value="QUC07901.1"/>
    <property type="molecule type" value="Genomic_DNA"/>
</dbReference>
<dbReference type="SUPFAM" id="SSF52218">
    <property type="entry name" value="Flavoproteins"/>
    <property type="match status" value="1"/>
</dbReference>
<feature type="domain" description="Flavodoxin-like fold" evidence="2">
    <location>
        <begin position="1"/>
        <end position="167"/>
    </location>
</feature>
<evidence type="ECO:0000313" key="3">
    <source>
        <dbReference type="EMBL" id="QUC07901.1"/>
    </source>
</evidence>
<gene>
    <name evidence="3" type="ORF">J5A65_13455</name>
</gene>
<dbReference type="InterPro" id="IPR029039">
    <property type="entry name" value="Flavoprotein-like_sf"/>
</dbReference>
<accession>A0ABX7Y4Y8</accession>
<dbReference type="Proteomes" id="UP000678513">
    <property type="component" value="Chromosome"/>
</dbReference>
<dbReference type="RefSeq" id="WP_212323096.1">
    <property type="nucleotide sequence ID" value="NZ_AP024463.1"/>
</dbReference>
<keyword evidence="4" id="KW-1185">Reference proteome</keyword>
<keyword evidence="1" id="KW-0560">Oxidoreductase</keyword>
<protein>
    <submittedName>
        <fullName evidence="3">NAD(P)H-dependent oxidoreductase</fullName>
    </submittedName>
</protein>
<organism evidence="3 4">
    <name type="scientific">Arachnia rubra</name>
    <dbReference type="NCBI Taxonomy" id="1547448"/>
    <lineage>
        <taxon>Bacteria</taxon>
        <taxon>Bacillati</taxon>
        <taxon>Actinomycetota</taxon>
        <taxon>Actinomycetes</taxon>
        <taxon>Propionibacteriales</taxon>
        <taxon>Propionibacteriaceae</taxon>
        <taxon>Arachnia</taxon>
    </lineage>
</organism>
<dbReference type="PANTHER" id="PTHR47307:SF1">
    <property type="entry name" value="GLUTATHIONE-REGULATED POTASSIUM-EFFLUX SYSTEM ANCILLARY PROTEIN KEFG"/>
    <property type="match status" value="1"/>
</dbReference>
<evidence type="ECO:0000313" key="4">
    <source>
        <dbReference type="Proteomes" id="UP000678513"/>
    </source>
</evidence>
<name>A0ABX7Y4Y8_9ACTN</name>
<dbReference type="Gene3D" id="3.40.50.360">
    <property type="match status" value="1"/>
</dbReference>
<evidence type="ECO:0000256" key="1">
    <source>
        <dbReference type="ARBA" id="ARBA00023002"/>
    </source>
</evidence>
<dbReference type="InterPro" id="IPR003680">
    <property type="entry name" value="Flavodoxin_fold"/>
</dbReference>
<dbReference type="Pfam" id="PF02525">
    <property type="entry name" value="Flavodoxin_2"/>
    <property type="match status" value="1"/>
</dbReference>
<proteinExistence type="predicted"/>